<organism evidence="1 2">
    <name type="scientific">Naumovozyma dairenensis (strain ATCC 10597 / BCRC 20456 / CBS 421 / NBRC 0211 / NRRL Y-12639)</name>
    <name type="common">Saccharomyces dairenensis</name>
    <dbReference type="NCBI Taxonomy" id="1071378"/>
    <lineage>
        <taxon>Eukaryota</taxon>
        <taxon>Fungi</taxon>
        <taxon>Dikarya</taxon>
        <taxon>Ascomycota</taxon>
        <taxon>Saccharomycotina</taxon>
        <taxon>Saccharomycetes</taxon>
        <taxon>Saccharomycetales</taxon>
        <taxon>Saccharomycetaceae</taxon>
        <taxon>Naumovozyma</taxon>
    </lineage>
</organism>
<sequence>MQPSTEATKKDSSFEKRDNYIVKGLFWDPACVIA</sequence>
<dbReference type="eggNOG" id="ENOG502SCDB">
    <property type="taxonomic scope" value="Eukaryota"/>
</dbReference>
<dbReference type="OrthoDB" id="4028313at2759"/>
<accession>G0WHS2</accession>
<dbReference type="GO" id="GO:0000772">
    <property type="term" value="F:mating pheromone activity"/>
    <property type="evidence" value="ECO:0007669"/>
    <property type="project" value="InterPro"/>
</dbReference>
<dbReference type="Proteomes" id="UP000000689">
    <property type="component" value="Chromosome 11"/>
</dbReference>
<dbReference type="GeneID" id="11497700"/>
<proteinExistence type="predicted"/>
<dbReference type="HOGENOM" id="CLU_220658_0_0_1"/>
<dbReference type="EMBL" id="HE580277">
    <property type="protein sequence ID" value="CCD27333.1"/>
    <property type="molecule type" value="Genomic_DNA"/>
</dbReference>
<dbReference type="KEGG" id="ndi:NDAI_0K01420"/>
<keyword evidence="2" id="KW-1185">Reference proteome</keyword>
<dbReference type="RefSeq" id="XP_003672576.1">
    <property type="nucleotide sequence ID" value="XM_003672528.1"/>
</dbReference>
<name>G0WHS2_NAUDC</name>
<dbReference type="InterPro" id="IPR035296">
    <property type="entry name" value="Mfa1/2"/>
</dbReference>
<evidence type="ECO:0000313" key="1">
    <source>
        <dbReference type="EMBL" id="CCD27333.1"/>
    </source>
</evidence>
<gene>
    <name evidence="1" type="primary">NDAI0K01420</name>
    <name evidence="1" type="ordered locus">NDAI_0K01420</name>
</gene>
<dbReference type="STRING" id="1071378.G0WHS2"/>
<dbReference type="Pfam" id="PF17317">
    <property type="entry name" value="MFA1_2"/>
    <property type="match status" value="1"/>
</dbReference>
<reference evidence="1 2" key="1">
    <citation type="journal article" date="2011" name="Proc. Natl. Acad. Sci. U.S.A.">
        <title>Evolutionary erosion of yeast sex chromosomes by mating-type switching accidents.</title>
        <authorList>
            <person name="Gordon J.L."/>
            <person name="Armisen D."/>
            <person name="Proux-Wera E."/>
            <person name="Oheigeartaigh S.S."/>
            <person name="Byrne K.P."/>
            <person name="Wolfe K.H."/>
        </authorList>
    </citation>
    <scope>NUCLEOTIDE SEQUENCE [LARGE SCALE GENOMIC DNA]</scope>
    <source>
        <strain evidence="2">ATCC 10597 / BCRC 20456 / CBS 421 / NBRC 0211 / NRRL Y-12639</strain>
    </source>
</reference>
<dbReference type="AlphaFoldDB" id="G0WHS2"/>
<dbReference type="GO" id="GO:0000750">
    <property type="term" value="P:pheromone-dependent signal transduction involved in conjugation with cellular fusion"/>
    <property type="evidence" value="ECO:0007669"/>
    <property type="project" value="InterPro"/>
</dbReference>
<protein>
    <submittedName>
        <fullName evidence="1">Uncharacterized protein</fullName>
    </submittedName>
</protein>
<evidence type="ECO:0000313" key="2">
    <source>
        <dbReference type="Proteomes" id="UP000000689"/>
    </source>
</evidence>